<dbReference type="Pfam" id="PF12697">
    <property type="entry name" value="Abhydrolase_6"/>
    <property type="match status" value="1"/>
</dbReference>
<name>A0A841AWR8_9PSEU</name>
<accession>A0A841AWR8</accession>
<dbReference type="InterPro" id="IPR000073">
    <property type="entry name" value="AB_hydrolase_1"/>
</dbReference>
<dbReference type="Gene3D" id="3.40.50.1820">
    <property type="entry name" value="alpha/beta hydrolase"/>
    <property type="match status" value="1"/>
</dbReference>
<dbReference type="RefSeq" id="WP_184894670.1">
    <property type="nucleotide sequence ID" value="NZ_JACHMX010000001.1"/>
</dbReference>
<dbReference type="PANTHER" id="PTHR37017">
    <property type="entry name" value="AB HYDROLASE-1 DOMAIN-CONTAINING PROTEIN-RELATED"/>
    <property type="match status" value="1"/>
</dbReference>
<evidence type="ECO:0000313" key="2">
    <source>
        <dbReference type="EMBL" id="MBB5852306.1"/>
    </source>
</evidence>
<proteinExistence type="predicted"/>
<organism evidence="2 3">
    <name type="scientific">Amycolatopsis umgeniensis</name>
    <dbReference type="NCBI Taxonomy" id="336628"/>
    <lineage>
        <taxon>Bacteria</taxon>
        <taxon>Bacillati</taxon>
        <taxon>Actinomycetota</taxon>
        <taxon>Actinomycetes</taxon>
        <taxon>Pseudonocardiales</taxon>
        <taxon>Pseudonocardiaceae</taxon>
        <taxon>Amycolatopsis</taxon>
    </lineage>
</organism>
<dbReference type="AlphaFoldDB" id="A0A841AWR8"/>
<dbReference type="GO" id="GO:0003824">
    <property type="term" value="F:catalytic activity"/>
    <property type="evidence" value="ECO:0007669"/>
    <property type="project" value="UniProtKB-ARBA"/>
</dbReference>
<comment type="caution">
    <text evidence="2">The sequence shown here is derived from an EMBL/GenBank/DDBJ whole genome shotgun (WGS) entry which is preliminary data.</text>
</comment>
<evidence type="ECO:0000313" key="3">
    <source>
        <dbReference type="Proteomes" id="UP000580861"/>
    </source>
</evidence>
<keyword evidence="3" id="KW-1185">Reference proteome</keyword>
<dbReference type="Proteomes" id="UP000580861">
    <property type="component" value="Unassembled WGS sequence"/>
</dbReference>
<reference evidence="2 3" key="1">
    <citation type="submission" date="2020-08" db="EMBL/GenBank/DDBJ databases">
        <title>Sequencing the genomes of 1000 actinobacteria strains.</title>
        <authorList>
            <person name="Klenk H.-P."/>
        </authorList>
    </citation>
    <scope>NUCLEOTIDE SEQUENCE [LARGE SCALE GENOMIC DNA]</scope>
    <source>
        <strain evidence="2 3">DSM 45272</strain>
    </source>
</reference>
<dbReference type="SUPFAM" id="SSF53474">
    <property type="entry name" value="alpha/beta-Hydrolases"/>
    <property type="match status" value="1"/>
</dbReference>
<dbReference type="EMBL" id="JACHMX010000001">
    <property type="protein sequence ID" value="MBB5852306.1"/>
    <property type="molecule type" value="Genomic_DNA"/>
</dbReference>
<dbReference type="InterPro" id="IPR029058">
    <property type="entry name" value="AB_hydrolase_fold"/>
</dbReference>
<sequence length="232" mass="23889">MDKPTVVLVHGAFADAGSWDPVTRILRRRGFPVIAAANPLRGLGHDAAYVKSVLDGITGPVILAGHSYGGAVIGNAVTEAVTALVYVAAFAPDEGESAGQLDGRYGGPATEITLPRPFPGPAEPPSVELTVDPAKYHEMFAPDVDATTADALAAAQRPVALAALLEPSGPPGWKSLPSYYAVATADRMIPPAGQREMAARMGATTVEIEAGHAAMFGRPEAIADLITTAASR</sequence>
<dbReference type="InterPro" id="IPR052897">
    <property type="entry name" value="Sec-Metab_Biosynth_Hydrolase"/>
</dbReference>
<feature type="domain" description="AB hydrolase-1" evidence="1">
    <location>
        <begin position="6"/>
        <end position="224"/>
    </location>
</feature>
<dbReference type="PANTHER" id="PTHR37017:SF11">
    <property type="entry name" value="ESTERASE_LIPASE_THIOESTERASE DOMAIN-CONTAINING PROTEIN"/>
    <property type="match status" value="1"/>
</dbReference>
<evidence type="ECO:0000259" key="1">
    <source>
        <dbReference type="Pfam" id="PF12697"/>
    </source>
</evidence>
<gene>
    <name evidence="2" type="ORF">HDA45_002393</name>
</gene>
<protein>
    <submittedName>
        <fullName evidence="2">Pimeloyl-ACP methyl ester carboxylesterase</fullName>
    </submittedName>
</protein>